<dbReference type="FunFam" id="2.60.40.10:FF:002145">
    <property type="entry name" value="Major histocompatibility complex class I LDA"/>
    <property type="match status" value="1"/>
</dbReference>
<dbReference type="InterPro" id="IPR013783">
    <property type="entry name" value="Ig-like_fold"/>
</dbReference>
<dbReference type="InterPro" id="IPR036179">
    <property type="entry name" value="Ig-like_dom_sf"/>
</dbReference>
<gene>
    <name evidence="4" type="ORF">ACEWY4_012111</name>
</gene>
<reference evidence="4 5" key="1">
    <citation type="submission" date="2024-09" db="EMBL/GenBank/DDBJ databases">
        <title>A chromosome-level genome assembly of Gray's grenadier anchovy, Coilia grayii.</title>
        <authorList>
            <person name="Fu Z."/>
        </authorList>
    </citation>
    <scope>NUCLEOTIDE SEQUENCE [LARGE SCALE GENOMIC DNA]</scope>
    <source>
        <strain evidence="4">G4</strain>
        <tissue evidence="4">Muscle</tissue>
    </source>
</reference>
<feature type="domain" description="Ig-like" evidence="3">
    <location>
        <begin position="158"/>
        <end position="248"/>
    </location>
</feature>
<dbReference type="PANTHER" id="PTHR16675">
    <property type="entry name" value="MHC CLASS I-RELATED"/>
    <property type="match status" value="1"/>
</dbReference>
<dbReference type="InterPro" id="IPR003597">
    <property type="entry name" value="Ig_C1-set"/>
</dbReference>
<dbReference type="InterPro" id="IPR037055">
    <property type="entry name" value="MHC_I-like_Ag-recog_sf"/>
</dbReference>
<organism evidence="4 5">
    <name type="scientific">Coilia grayii</name>
    <name type="common">Gray's grenadier anchovy</name>
    <dbReference type="NCBI Taxonomy" id="363190"/>
    <lineage>
        <taxon>Eukaryota</taxon>
        <taxon>Metazoa</taxon>
        <taxon>Chordata</taxon>
        <taxon>Craniata</taxon>
        <taxon>Vertebrata</taxon>
        <taxon>Euteleostomi</taxon>
        <taxon>Actinopterygii</taxon>
        <taxon>Neopterygii</taxon>
        <taxon>Teleostei</taxon>
        <taxon>Clupei</taxon>
        <taxon>Clupeiformes</taxon>
        <taxon>Clupeoidei</taxon>
        <taxon>Engraulidae</taxon>
        <taxon>Coilinae</taxon>
        <taxon>Coilia</taxon>
    </lineage>
</organism>
<dbReference type="Gene3D" id="3.30.500.10">
    <property type="entry name" value="MHC class I-like antigen recognition-like"/>
    <property type="match status" value="1"/>
</dbReference>
<name>A0ABD1K060_9TELE</name>
<dbReference type="EMBL" id="JBHFQA010000010">
    <property type="protein sequence ID" value="KAL2092313.1"/>
    <property type="molecule type" value="Genomic_DNA"/>
</dbReference>
<dbReference type="SMART" id="SM00407">
    <property type="entry name" value="IGc1"/>
    <property type="match status" value="1"/>
</dbReference>
<feature type="transmembrane region" description="Helical" evidence="2">
    <location>
        <begin position="265"/>
        <end position="290"/>
    </location>
</feature>
<evidence type="ECO:0000256" key="2">
    <source>
        <dbReference type="SAM" id="Phobius"/>
    </source>
</evidence>
<keyword evidence="2" id="KW-1133">Transmembrane helix</keyword>
<accession>A0ABD1K060</accession>
<keyword evidence="1" id="KW-0325">Glycoprotein</keyword>
<evidence type="ECO:0000259" key="3">
    <source>
        <dbReference type="PROSITE" id="PS50835"/>
    </source>
</evidence>
<protein>
    <recommendedName>
        <fullName evidence="3">Ig-like domain-containing protein</fullName>
    </recommendedName>
</protein>
<dbReference type="InterPro" id="IPR007110">
    <property type="entry name" value="Ig-like_dom"/>
</dbReference>
<evidence type="ECO:0000313" key="5">
    <source>
        <dbReference type="Proteomes" id="UP001591681"/>
    </source>
</evidence>
<keyword evidence="2" id="KW-0472">Membrane</keyword>
<comment type="caution">
    <text evidence="4">The sequence shown here is derived from an EMBL/GenBank/DDBJ whole genome shotgun (WGS) entry which is preliminary data.</text>
</comment>
<dbReference type="Proteomes" id="UP001591681">
    <property type="component" value="Unassembled WGS sequence"/>
</dbReference>
<dbReference type="SUPFAM" id="SSF48726">
    <property type="entry name" value="Immunoglobulin"/>
    <property type="match status" value="1"/>
</dbReference>
<dbReference type="PANTHER" id="PTHR16675:SF191">
    <property type="entry name" value="CLASS I HISTOCOMPATIBILITY ANTIGEN, F10 ALPHA CHAIN-LIKE-RELATED"/>
    <property type="match status" value="1"/>
</dbReference>
<proteinExistence type="predicted"/>
<keyword evidence="2" id="KW-0812">Transmembrane</keyword>
<dbReference type="InterPro" id="IPR011162">
    <property type="entry name" value="MHC_I/II-like_Ag-recog"/>
</dbReference>
<dbReference type="InterPro" id="IPR050208">
    <property type="entry name" value="MHC_class-I_related"/>
</dbReference>
<sequence>MLDDITVGHYDLGQHNFVPTVYKEFNVTLGAIDQSAANMIFGSIHKNMKSQALFLQQHFNRTGGIHVQQRMSGCELQDNGPGQTVRKDAFDGESGEVIHFDVRKGMLYRQQPWPIVWSEAWTDLMTSLVTRVFQPFCMSTLERWLQLRRDVVLRKVKPRVRLLQKTLPDSGGTKVTCLATGFYPRHINLTLLRDGQPVPDHQITGGELLPNGDGTYQMRKSLEVSAEEMKDHHYTCLAEHLSLDNKLDIQLDLEAGVDPVSAVPLGVVISIALLLLCVITITVSVVTLCYRKHQGENIHVLKD</sequence>
<evidence type="ECO:0000313" key="4">
    <source>
        <dbReference type="EMBL" id="KAL2092313.1"/>
    </source>
</evidence>
<dbReference type="SUPFAM" id="SSF54452">
    <property type="entry name" value="MHC antigen-recognition domain"/>
    <property type="match status" value="1"/>
</dbReference>
<dbReference type="Pfam" id="PF07654">
    <property type="entry name" value="C1-set"/>
    <property type="match status" value="1"/>
</dbReference>
<keyword evidence="5" id="KW-1185">Reference proteome</keyword>
<evidence type="ECO:0000256" key="1">
    <source>
        <dbReference type="ARBA" id="ARBA00023180"/>
    </source>
</evidence>
<dbReference type="PROSITE" id="PS50835">
    <property type="entry name" value="IG_LIKE"/>
    <property type="match status" value="1"/>
</dbReference>
<dbReference type="Gene3D" id="2.60.40.10">
    <property type="entry name" value="Immunoglobulins"/>
    <property type="match status" value="1"/>
</dbReference>
<dbReference type="AlphaFoldDB" id="A0ABD1K060"/>